<dbReference type="EMBL" id="JAAHFQ010000091">
    <property type="protein sequence ID" value="NER27329.1"/>
    <property type="molecule type" value="Genomic_DNA"/>
</dbReference>
<sequence>MGIKEVERIKAITKPIKAVIISSQRSGSTFLTSYLDSHPQVYCPFGEPLIGAQYKGNIPAILSPYRVPSGLWLHIVSGAWRPVKLLDNFYATQGASVNICKVMYNQLTNIRARQYFLNNTDIRVIHLRRANLLQQYVSKLIKLKGSKLGRKDPFPTKAVPVVSIYVSPQKAIKEMRRVQNWFHQYEQLLSKHPKIELVYETMIVGQSLSPEAAKSVHNFLGLESVPMSSDLVKVNPQKLELMVKNYDELASNLKGTEFECFLD</sequence>
<accession>A0A6B3N2E0</accession>
<dbReference type="AlphaFoldDB" id="A0A6B3N2E0"/>
<dbReference type="Gene3D" id="3.40.50.300">
    <property type="entry name" value="P-loop containing nucleotide triphosphate hydrolases"/>
    <property type="match status" value="1"/>
</dbReference>
<keyword evidence="1" id="KW-0808">Transferase</keyword>
<dbReference type="PANTHER" id="PTHR32175">
    <property type="entry name" value="PROTEIN, PUTATIVE, EXPRESSED-RELATED"/>
    <property type="match status" value="1"/>
</dbReference>
<protein>
    <submittedName>
        <fullName evidence="1">Sulfotransferase</fullName>
    </submittedName>
</protein>
<dbReference type="GO" id="GO:0016740">
    <property type="term" value="F:transferase activity"/>
    <property type="evidence" value="ECO:0007669"/>
    <property type="project" value="UniProtKB-KW"/>
</dbReference>
<comment type="caution">
    <text evidence="1">The sequence shown here is derived from an EMBL/GenBank/DDBJ whole genome shotgun (WGS) entry which is preliminary data.</text>
</comment>
<dbReference type="InterPro" id="IPR027417">
    <property type="entry name" value="P-loop_NTPase"/>
</dbReference>
<dbReference type="InterPro" id="IPR052796">
    <property type="entry name" value="Nod_factor_sulfotransferase"/>
</dbReference>
<dbReference type="SUPFAM" id="SSF52540">
    <property type="entry name" value="P-loop containing nucleoside triphosphate hydrolases"/>
    <property type="match status" value="1"/>
</dbReference>
<gene>
    <name evidence="1" type="ORF">F6J89_06745</name>
</gene>
<evidence type="ECO:0000313" key="1">
    <source>
        <dbReference type="EMBL" id="NER27329.1"/>
    </source>
</evidence>
<reference evidence="1" key="1">
    <citation type="submission" date="2019-11" db="EMBL/GenBank/DDBJ databases">
        <title>Genomic insights into an expanded diversity of filamentous marine cyanobacteria reveals the extraordinary biosynthetic potential of Moorea and Okeania.</title>
        <authorList>
            <person name="Ferreira Leao T."/>
            <person name="Wang M."/>
            <person name="Moss N."/>
            <person name="Da Silva R."/>
            <person name="Sanders J."/>
            <person name="Nurk S."/>
            <person name="Gurevich A."/>
            <person name="Humphrey G."/>
            <person name="Reher R."/>
            <person name="Zhu Q."/>
            <person name="Belda-Ferre P."/>
            <person name="Glukhov E."/>
            <person name="Rex R."/>
            <person name="Dorrestein P.C."/>
            <person name="Knight R."/>
            <person name="Pevzner P."/>
            <person name="Gerwick W.H."/>
            <person name="Gerwick L."/>
        </authorList>
    </citation>
    <scope>NUCLEOTIDE SEQUENCE</scope>
    <source>
        <strain evidence="1">SIO1C4</strain>
    </source>
</reference>
<proteinExistence type="predicted"/>
<dbReference type="PANTHER" id="PTHR32175:SF26">
    <property type="entry name" value="PROTEIN, PUTATIVE, EXPRESSED-RELATED"/>
    <property type="match status" value="1"/>
</dbReference>
<organism evidence="1">
    <name type="scientific">Symploca sp. SIO1C4</name>
    <dbReference type="NCBI Taxonomy" id="2607765"/>
    <lineage>
        <taxon>Bacteria</taxon>
        <taxon>Bacillati</taxon>
        <taxon>Cyanobacteriota</taxon>
        <taxon>Cyanophyceae</taxon>
        <taxon>Coleofasciculales</taxon>
        <taxon>Coleofasciculaceae</taxon>
        <taxon>Symploca</taxon>
    </lineage>
</organism>
<name>A0A6B3N2E0_9CYAN</name>